<evidence type="ECO:0000256" key="2">
    <source>
        <dbReference type="ARBA" id="ARBA00008193"/>
    </source>
</evidence>
<keyword evidence="5 7" id="KW-1133">Transmembrane helix</keyword>
<evidence type="ECO:0000313" key="10">
    <source>
        <dbReference type="Proteomes" id="UP000184404"/>
    </source>
</evidence>
<keyword evidence="6 7" id="KW-0472">Membrane</keyword>
<dbReference type="InterPro" id="IPR005115">
    <property type="entry name" value="Gly_transporter"/>
</dbReference>
<feature type="transmembrane region" description="Helical" evidence="7">
    <location>
        <begin position="32"/>
        <end position="55"/>
    </location>
</feature>
<evidence type="ECO:0000256" key="5">
    <source>
        <dbReference type="ARBA" id="ARBA00022989"/>
    </source>
</evidence>
<feature type="domain" description="Glycine transporter" evidence="8">
    <location>
        <begin position="100"/>
        <end position="172"/>
    </location>
</feature>
<sequence>MTFSWFLFEFIGTIAFAVSGSMVGLSRRMDIFGVAVLSILTAVGGGILRDILMGVTPPLAFRTPSGLLLPIVTALIVSGLYVKLKVTKKEKIWLGHIYNISDTIGLAAFTVTGAMMGLGGDIAYILPATLGVSTGIGGGILRDLMAQRVPVVLRMDVYAIASLAGGLALCAVWYAGYKEFASWVGFSVVLLLRFGAIHFGWQLYHPRPEGIRKRSSGKC</sequence>
<evidence type="ECO:0000313" key="9">
    <source>
        <dbReference type="EMBL" id="SHE44224.1"/>
    </source>
</evidence>
<feature type="transmembrane region" description="Helical" evidence="7">
    <location>
        <begin position="67"/>
        <end position="84"/>
    </location>
</feature>
<keyword evidence="3" id="KW-1003">Cell membrane</keyword>
<gene>
    <name evidence="9" type="ORF">SAMN02745190_00491</name>
</gene>
<dbReference type="AlphaFoldDB" id="A0A1M4TIS1"/>
<feature type="transmembrane region" description="Helical" evidence="7">
    <location>
        <begin position="157"/>
        <end position="177"/>
    </location>
</feature>
<protein>
    <submittedName>
        <fullName evidence="9">Uncharacterized membrane protein YeiH</fullName>
    </submittedName>
</protein>
<organism evidence="9 10">
    <name type="scientific">Schwartzia succinivorans DSM 10502</name>
    <dbReference type="NCBI Taxonomy" id="1123243"/>
    <lineage>
        <taxon>Bacteria</taxon>
        <taxon>Bacillati</taxon>
        <taxon>Bacillota</taxon>
        <taxon>Negativicutes</taxon>
        <taxon>Selenomonadales</taxon>
        <taxon>Selenomonadaceae</taxon>
        <taxon>Schwartzia</taxon>
    </lineage>
</organism>
<keyword evidence="10" id="KW-1185">Reference proteome</keyword>
<dbReference type="GO" id="GO:0005886">
    <property type="term" value="C:plasma membrane"/>
    <property type="evidence" value="ECO:0007669"/>
    <property type="project" value="UniProtKB-SubCell"/>
</dbReference>
<evidence type="ECO:0000259" key="8">
    <source>
        <dbReference type="Pfam" id="PF03458"/>
    </source>
</evidence>
<reference evidence="9 10" key="1">
    <citation type="submission" date="2016-11" db="EMBL/GenBank/DDBJ databases">
        <authorList>
            <person name="Jaros S."/>
            <person name="Januszkiewicz K."/>
            <person name="Wedrychowicz H."/>
        </authorList>
    </citation>
    <scope>NUCLEOTIDE SEQUENCE [LARGE SCALE GENOMIC DNA]</scope>
    <source>
        <strain evidence="9 10">DSM 10502</strain>
    </source>
</reference>
<dbReference type="OrthoDB" id="9791874at2"/>
<accession>A0A1M4TIS1</accession>
<name>A0A1M4TIS1_9FIRM</name>
<dbReference type="Proteomes" id="UP000184404">
    <property type="component" value="Unassembled WGS sequence"/>
</dbReference>
<dbReference type="RefSeq" id="WP_072934579.1">
    <property type="nucleotide sequence ID" value="NZ_FQUG01000002.1"/>
</dbReference>
<evidence type="ECO:0000256" key="4">
    <source>
        <dbReference type="ARBA" id="ARBA00022692"/>
    </source>
</evidence>
<evidence type="ECO:0000256" key="7">
    <source>
        <dbReference type="SAM" id="Phobius"/>
    </source>
</evidence>
<dbReference type="PANTHER" id="PTHR30506:SF3">
    <property type="entry name" value="UPF0126 INNER MEMBRANE PROTEIN YADS-RELATED"/>
    <property type="match status" value="1"/>
</dbReference>
<evidence type="ECO:0000256" key="1">
    <source>
        <dbReference type="ARBA" id="ARBA00004651"/>
    </source>
</evidence>
<dbReference type="PANTHER" id="PTHR30506">
    <property type="entry name" value="INNER MEMBRANE PROTEIN"/>
    <property type="match status" value="1"/>
</dbReference>
<comment type="similarity">
    <text evidence="2">Belongs to the UPF0126 family.</text>
</comment>
<dbReference type="EMBL" id="FQUG01000002">
    <property type="protein sequence ID" value="SHE44224.1"/>
    <property type="molecule type" value="Genomic_DNA"/>
</dbReference>
<evidence type="ECO:0000256" key="3">
    <source>
        <dbReference type="ARBA" id="ARBA00022475"/>
    </source>
</evidence>
<keyword evidence="4 7" id="KW-0812">Transmembrane</keyword>
<proteinExistence type="inferred from homology"/>
<feature type="transmembrane region" description="Helical" evidence="7">
    <location>
        <begin position="96"/>
        <end position="116"/>
    </location>
</feature>
<feature type="transmembrane region" description="Helical" evidence="7">
    <location>
        <begin position="122"/>
        <end position="145"/>
    </location>
</feature>
<feature type="transmembrane region" description="Helical" evidence="7">
    <location>
        <begin position="183"/>
        <end position="204"/>
    </location>
</feature>
<feature type="domain" description="Glycine transporter" evidence="8">
    <location>
        <begin position="7"/>
        <end position="79"/>
    </location>
</feature>
<feature type="transmembrane region" description="Helical" evidence="7">
    <location>
        <begin position="6"/>
        <end position="25"/>
    </location>
</feature>
<dbReference type="Pfam" id="PF03458">
    <property type="entry name" value="Gly_transporter"/>
    <property type="match status" value="2"/>
</dbReference>
<comment type="subcellular location">
    <subcellularLocation>
        <location evidence="1">Cell membrane</location>
        <topology evidence="1">Multi-pass membrane protein</topology>
    </subcellularLocation>
</comment>
<evidence type="ECO:0000256" key="6">
    <source>
        <dbReference type="ARBA" id="ARBA00023136"/>
    </source>
</evidence>
<dbReference type="STRING" id="1123243.SAMN02745190_00491"/>